<gene>
    <name evidence="1" type="ORF">L2E82_25743</name>
</gene>
<keyword evidence="2" id="KW-1185">Reference proteome</keyword>
<comment type="caution">
    <text evidence="1">The sequence shown here is derived from an EMBL/GenBank/DDBJ whole genome shotgun (WGS) entry which is preliminary data.</text>
</comment>
<proteinExistence type="predicted"/>
<reference evidence="1 2" key="2">
    <citation type="journal article" date="2022" name="Mol. Ecol. Resour.">
        <title>The genomes of chicory, endive, great burdock and yacon provide insights into Asteraceae paleo-polyploidization history and plant inulin production.</title>
        <authorList>
            <person name="Fan W."/>
            <person name="Wang S."/>
            <person name="Wang H."/>
            <person name="Wang A."/>
            <person name="Jiang F."/>
            <person name="Liu H."/>
            <person name="Zhao H."/>
            <person name="Xu D."/>
            <person name="Zhang Y."/>
        </authorList>
    </citation>
    <scope>NUCLEOTIDE SEQUENCE [LARGE SCALE GENOMIC DNA]</scope>
    <source>
        <strain evidence="2">cv. Punajuju</strain>
        <tissue evidence="1">Leaves</tissue>
    </source>
</reference>
<reference evidence="2" key="1">
    <citation type="journal article" date="2022" name="Mol. Ecol. Resour.">
        <title>The genomes of chicory, endive, great burdock and yacon provide insights into Asteraceae palaeo-polyploidization history and plant inulin production.</title>
        <authorList>
            <person name="Fan W."/>
            <person name="Wang S."/>
            <person name="Wang H."/>
            <person name="Wang A."/>
            <person name="Jiang F."/>
            <person name="Liu H."/>
            <person name="Zhao H."/>
            <person name="Xu D."/>
            <person name="Zhang Y."/>
        </authorList>
    </citation>
    <scope>NUCLEOTIDE SEQUENCE [LARGE SCALE GENOMIC DNA]</scope>
    <source>
        <strain evidence="2">cv. Punajuju</strain>
    </source>
</reference>
<protein>
    <submittedName>
        <fullName evidence="1">Uncharacterized protein</fullName>
    </submittedName>
</protein>
<name>A0ACB9E4I6_CICIN</name>
<evidence type="ECO:0000313" key="2">
    <source>
        <dbReference type="Proteomes" id="UP001055811"/>
    </source>
</evidence>
<evidence type="ECO:0000313" key="1">
    <source>
        <dbReference type="EMBL" id="KAI3753682.1"/>
    </source>
</evidence>
<dbReference type="Proteomes" id="UP001055811">
    <property type="component" value="Linkage Group LG04"/>
</dbReference>
<sequence length="114" mass="12275">MVSDGMVVAEDPSTNPPDLGKGMMMVEETSDDDAPTVTSFTFQTAQDDEEGHAFPGQDKAKKVTNIASVNEDGNDLTSPLNSNKCDSLSLKPKNKESVGDMIIRYITILIGHVE</sequence>
<accession>A0ACB9E4I6</accession>
<organism evidence="1 2">
    <name type="scientific">Cichorium intybus</name>
    <name type="common">Chicory</name>
    <dbReference type="NCBI Taxonomy" id="13427"/>
    <lineage>
        <taxon>Eukaryota</taxon>
        <taxon>Viridiplantae</taxon>
        <taxon>Streptophyta</taxon>
        <taxon>Embryophyta</taxon>
        <taxon>Tracheophyta</taxon>
        <taxon>Spermatophyta</taxon>
        <taxon>Magnoliopsida</taxon>
        <taxon>eudicotyledons</taxon>
        <taxon>Gunneridae</taxon>
        <taxon>Pentapetalae</taxon>
        <taxon>asterids</taxon>
        <taxon>campanulids</taxon>
        <taxon>Asterales</taxon>
        <taxon>Asteraceae</taxon>
        <taxon>Cichorioideae</taxon>
        <taxon>Cichorieae</taxon>
        <taxon>Cichoriinae</taxon>
        <taxon>Cichorium</taxon>
    </lineage>
</organism>
<dbReference type="EMBL" id="CM042012">
    <property type="protein sequence ID" value="KAI3753682.1"/>
    <property type="molecule type" value="Genomic_DNA"/>
</dbReference>